<dbReference type="EMBL" id="JAQOSO010000023">
    <property type="protein sequence ID" value="MDJ1173518.1"/>
    <property type="molecule type" value="Genomic_DNA"/>
</dbReference>
<keyword evidence="2" id="KW-1185">Reference proteome</keyword>
<evidence type="ECO:0000313" key="2">
    <source>
        <dbReference type="Proteomes" id="UP001235849"/>
    </source>
</evidence>
<dbReference type="Proteomes" id="UP001235849">
    <property type="component" value="Unassembled WGS sequence"/>
</dbReference>
<proteinExistence type="predicted"/>
<accession>A0ABT7B2X0</accession>
<evidence type="ECO:0000313" key="1">
    <source>
        <dbReference type="EMBL" id="MDJ1173518.1"/>
    </source>
</evidence>
<organism evidence="1 2">
    <name type="scientific">Roseofilum capinflatum BLCC-M114</name>
    <dbReference type="NCBI Taxonomy" id="3022440"/>
    <lineage>
        <taxon>Bacteria</taxon>
        <taxon>Bacillati</taxon>
        <taxon>Cyanobacteriota</taxon>
        <taxon>Cyanophyceae</taxon>
        <taxon>Desertifilales</taxon>
        <taxon>Desertifilaceae</taxon>
        <taxon>Roseofilum</taxon>
        <taxon>Roseofilum capinflatum</taxon>
    </lineage>
</organism>
<dbReference type="RefSeq" id="WP_283765874.1">
    <property type="nucleotide sequence ID" value="NZ_JAQOSO010000023.1"/>
</dbReference>
<name>A0ABT7B2X0_9CYAN</name>
<sequence>MGILDLGLTRPYGEPAQPDVDIIISGGFIGGVGAGSQRLWMGNGE</sequence>
<protein>
    <submittedName>
        <fullName evidence="1">Uncharacterized protein</fullName>
    </submittedName>
</protein>
<reference evidence="1 2" key="1">
    <citation type="submission" date="2023-01" db="EMBL/GenBank/DDBJ databases">
        <title>Novel diversity within Roseofilum (Cyanobacteria; Desertifilaceae) from marine benthic mats with descriptions of four novel species.</title>
        <authorList>
            <person name="Wang Y."/>
            <person name="Berthold D.E."/>
            <person name="Hu J."/>
            <person name="Lefler F.W."/>
            <person name="Laughinghouse H.D. IV."/>
        </authorList>
    </citation>
    <scope>NUCLEOTIDE SEQUENCE [LARGE SCALE GENOMIC DNA]</scope>
    <source>
        <strain evidence="1 2">BLCC-M114</strain>
    </source>
</reference>
<gene>
    <name evidence="1" type="ORF">PMG25_05365</name>
</gene>
<comment type="caution">
    <text evidence="1">The sequence shown here is derived from an EMBL/GenBank/DDBJ whole genome shotgun (WGS) entry which is preliminary data.</text>
</comment>